<name>A0A919WDV3_9BACI</name>
<gene>
    <name evidence="2" type="ORF">J27TS8_01130</name>
</gene>
<evidence type="ECO:0000313" key="3">
    <source>
        <dbReference type="Proteomes" id="UP000682111"/>
    </source>
</evidence>
<dbReference type="EMBL" id="BORC01000001">
    <property type="protein sequence ID" value="GIN60120.1"/>
    <property type="molecule type" value="Genomic_DNA"/>
</dbReference>
<organism evidence="2 3">
    <name type="scientific">Robertmurraya siralis</name>
    <dbReference type="NCBI Taxonomy" id="77777"/>
    <lineage>
        <taxon>Bacteria</taxon>
        <taxon>Bacillati</taxon>
        <taxon>Bacillota</taxon>
        <taxon>Bacilli</taxon>
        <taxon>Bacillales</taxon>
        <taxon>Bacillaceae</taxon>
        <taxon>Robertmurraya</taxon>
    </lineage>
</organism>
<dbReference type="RefSeq" id="WP_095314725.1">
    <property type="nucleotide sequence ID" value="NZ_BORC01000001.1"/>
</dbReference>
<keyword evidence="3" id="KW-1185">Reference proteome</keyword>
<comment type="caution">
    <text evidence="2">The sequence shown here is derived from an EMBL/GenBank/DDBJ whole genome shotgun (WGS) entry which is preliminary data.</text>
</comment>
<evidence type="ECO:0000313" key="2">
    <source>
        <dbReference type="EMBL" id="GIN60120.1"/>
    </source>
</evidence>
<keyword evidence="1" id="KW-0812">Transmembrane</keyword>
<reference evidence="2" key="1">
    <citation type="submission" date="2021-03" db="EMBL/GenBank/DDBJ databases">
        <title>Antimicrobial resistance genes in bacteria isolated from Japanese honey, and their potential for conferring macrolide and lincosamide resistance in the American foulbrood pathogen Paenibacillus larvae.</title>
        <authorList>
            <person name="Okamoto M."/>
            <person name="Kumagai M."/>
            <person name="Kanamori H."/>
            <person name="Takamatsu D."/>
        </authorList>
    </citation>
    <scope>NUCLEOTIDE SEQUENCE</scope>
    <source>
        <strain evidence="2">J27TS8</strain>
    </source>
</reference>
<accession>A0A919WDV3</accession>
<dbReference type="AlphaFoldDB" id="A0A919WDV3"/>
<keyword evidence="1" id="KW-0472">Membrane</keyword>
<sequence>MFANSNLMVLYTITSAEGAKIRAVLERLNLNAGDNLKKKWQRILLGISGILIFFMVIGAISFYSL</sequence>
<dbReference type="Proteomes" id="UP000682111">
    <property type="component" value="Unassembled WGS sequence"/>
</dbReference>
<protein>
    <submittedName>
        <fullName evidence="2">Uncharacterized protein</fullName>
    </submittedName>
</protein>
<keyword evidence="1" id="KW-1133">Transmembrane helix</keyword>
<proteinExistence type="predicted"/>
<feature type="transmembrane region" description="Helical" evidence="1">
    <location>
        <begin position="43"/>
        <end position="63"/>
    </location>
</feature>
<evidence type="ECO:0000256" key="1">
    <source>
        <dbReference type="SAM" id="Phobius"/>
    </source>
</evidence>